<dbReference type="RefSeq" id="WP_380723383.1">
    <property type="nucleotide sequence ID" value="NZ_JBHTLK010000050.1"/>
</dbReference>
<comment type="caution">
    <text evidence="1">The sequence shown here is derived from an EMBL/GenBank/DDBJ whole genome shotgun (WGS) entry which is preliminary data.</text>
</comment>
<dbReference type="SUPFAM" id="SSF47598">
    <property type="entry name" value="Ribbon-helix-helix"/>
    <property type="match status" value="1"/>
</dbReference>
<gene>
    <name evidence="1" type="ORF">ACFQ3T_12365</name>
</gene>
<name>A0ABW3QT58_9PSEU</name>
<dbReference type="Proteomes" id="UP001597168">
    <property type="component" value="Unassembled WGS sequence"/>
</dbReference>
<organism evidence="1 2">
    <name type="scientific">Saccharothrix hoggarensis</name>
    <dbReference type="NCBI Taxonomy" id="913853"/>
    <lineage>
        <taxon>Bacteria</taxon>
        <taxon>Bacillati</taxon>
        <taxon>Actinomycetota</taxon>
        <taxon>Actinomycetes</taxon>
        <taxon>Pseudonocardiales</taxon>
        <taxon>Pseudonocardiaceae</taxon>
        <taxon>Saccharothrix</taxon>
    </lineage>
</organism>
<proteinExistence type="predicted"/>
<evidence type="ECO:0000313" key="1">
    <source>
        <dbReference type="EMBL" id="MFD1147922.1"/>
    </source>
</evidence>
<dbReference type="Gene3D" id="1.10.1220.10">
    <property type="entry name" value="Met repressor-like"/>
    <property type="match status" value="1"/>
</dbReference>
<sequence length="162" mass="17016">MDLTPYVDNLRRALAVTAEAGGADARELAERLLAPLETAVRLTLLEALSAAADEITRDLAPGSVDLRLRGKDPEFVVSVPDDATESHGGAIELPPVVAEEGAVTRINLRLPEHLKVRVEEAAGREGVSVNAWLVRAAAAGLGHGGRATAQSTSGNRVTGWVR</sequence>
<protein>
    <recommendedName>
        <fullName evidence="3">HicB-like protein involved in pilus formation</fullName>
    </recommendedName>
</protein>
<evidence type="ECO:0008006" key="3">
    <source>
        <dbReference type="Google" id="ProtNLM"/>
    </source>
</evidence>
<dbReference type="InterPro" id="IPR013321">
    <property type="entry name" value="Arc_rbn_hlx_hlx"/>
</dbReference>
<dbReference type="EMBL" id="JBHTLK010000050">
    <property type="protein sequence ID" value="MFD1147922.1"/>
    <property type="molecule type" value="Genomic_DNA"/>
</dbReference>
<dbReference type="InterPro" id="IPR010985">
    <property type="entry name" value="Ribbon_hlx_hlx"/>
</dbReference>
<keyword evidence="2" id="KW-1185">Reference proteome</keyword>
<reference evidence="2" key="1">
    <citation type="journal article" date="2019" name="Int. J. Syst. Evol. Microbiol.">
        <title>The Global Catalogue of Microorganisms (GCM) 10K type strain sequencing project: providing services to taxonomists for standard genome sequencing and annotation.</title>
        <authorList>
            <consortium name="The Broad Institute Genomics Platform"/>
            <consortium name="The Broad Institute Genome Sequencing Center for Infectious Disease"/>
            <person name="Wu L."/>
            <person name="Ma J."/>
        </authorList>
    </citation>
    <scope>NUCLEOTIDE SEQUENCE [LARGE SCALE GENOMIC DNA]</scope>
    <source>
        <strain evidence="2">CCUG 60214</strain>
    </source>
</reference>
<evidence type="ECO:0000313" key="2">
    <source>
        <dbReference type="Proteomes" id="UP001597168"/>
    </source>
</evidence>
<accession>A0ABW3QT58</accession>